<proteinExistence type="predicted"/>
<protein>
    <submittedName>
        <fullName evidence="1">Uncharacterized protein</fullName>
    </submittedName>
</protein>
<sequence length="527" mass="58029">MAFILQQRALAKQAKYQLEQISALDELGEIGEDSSISTTIIDAEKGTATTLTQDAYLRIPGITRQIDRDGEWYYDVGWVDEDDYFNPKRWPTSTRLGSTFLVCIVAFFATSASSIDSVIVARAAAEFGVSHVVESLATGLFLVGFGAGALLASPLSELVGRQPVYIVSLVIFEGWTIGSALSPNITAQLIFRFLMGVSSSAPLTVAGGSISDMWSPLERTFAFPFYAIPGFGGAVFGPVIGTWIGNNPDLTWRWVEWLTLILTGFCVALLFLLKRETFAPRILKIKAAAFRKYTGNARFKTSKEASDASDIWPILKRNFGRPFLLCFEPIVMSFTVYLAINYIILFTFLDGYPYIFAGVYGISENLSNTAFLGLLVGILLPVVLLPWTYRSTVRQLQRDGDKGSGSMLNRESRLYLAMIGAPLIPIGLFWMAWTNYSFISIWSPIAASVFIGFGIVCVFMSANMYIIDCYEMYAASALTFNALTRYIAAGGFTVVGIPLYENLGTHWALTLLGVVKHEVNGLFEEGS</sequence>
<reference evidence="1" key="1">
    <citation type="submission" date="2022-10" db="EMBL/GenBank/DDBJ databases">
        <title>Genome Sequence of Xylaria curta.</title>
        <authorList>
            <person name="Buettner E."/>
        </authorList>
    </citation>
    <scope>NUCLEOTIDE SEQUENCE</scope>
    <source>
        <strain evidence="1">Babe10</strain>
    </source>
</reference>
<keyword evidence="2" id="KW-1185">Reference proteome</keyword>
<comment type="caution">
    <text evidence="1">The sequence shown here is derived from an EMBL/GenBank/DDBJ whole genome shotgun (WGS) entry which is preliminary data.</text>
</comment>
<evidence type="ECO:0000313" key="2">
    <source>
        <dbReference type="Proteomes" id="UP001143856"/>
    </source>
</evidence>
<accession>A0ACC1PFK7</accession>
<organism evidence="1 2">
    <name type="scientific">Xylaria curta</name>
    <dbReference type="NCBI Taxonomy" id="42375"/>
    <lineage>
        <taxon>Eukaryota</taxon>
        <taxon>Fungi</taxon>
        <taxon>Dikarya</taxon>
        <taxon>Ascomycota</taxon>
        <taxon>Pezizomycotina</taxon>
        <taxon>Sordariomycetes</taxon>
        <taxon>Xylariomycetidae</taxon>
        <taxon>Xylariales</taxon>
        <taxon>Xylariaceae</taxon>
        <taxon>Xylaria</taxon>
    </lineage>
</organism>
<dbReference type="EMBL" id="JAPDGR010000381">
    <property type="protein sequence ID" value="KAJ2990806.1"/>
    <property type="molecule type" value="Genomic_DNA"/>
</dbReference>
<name>A0ACC1PFK7_9PEZI</name>
<dbReference type="Proteomes" id="UP001143856">
    <property type="component" value="Unassembled WGS sequence"/>
</dbReference>
<evidence type="ECO:0000313" key="1">
    <source>
        <dbReference type="EMBL" id="KAJ2990806.1"/>
    </source>
</evidence>
<gene>
    <name evidence="1" type="ORF">NUW58_g2770</name>
</gene>